<dbReference type="InterPro" id="IPR016830">
    <property type="entry name" value="UbiT"/>
</dbReference>
<dbReference type="HAMAP" id="MF_02231">
    <property type="entry name" value="UbiT"/>
    <property type="match status" value="1"/>
</dbReference>
<keyword evidence="1" id="KW-0831">Ubiquinone biosynthesis</keyword>
<gene>
    <name evidence="1" type="primary">ubiT</name>
    <name evidence="3" type="ORF">FR932_00490</name>
</gene>
<dbReference type="AlphaFoldDB" id="A0A5J6WEV8"/>
<reference evidence="3 4" key="1">
    <citation type="submission" date="2019-09" db="EMBL/GenBank/DDBJ databases">
        <title>Hybrid Assembly of the complete Genome of the Deep-Sea Bacterium Moritella marina from long Nanopore and Illumina reads.</title>
        <authorList>
            <person name="Magin S."/>
            <person name="Georgoulis A."/>
            <person name="Papadimitriou K."/>
            <person name="Iliakis G."/>
            <person name="Vorgias C.E."/>
        </authorList>
    </citation>
    <scope>NUCLEOTIDE SEQUENCE [LARGE SCALE GENOMIC DNA]</scope>
    <source>
        <strain evidence="3 4">MP-1</strain>
    </source>
</reference>
<dbReference type="InterPro" id="IPR036527">
    <property type="entry name" value="SCP2_sterol-bd_dom_sf"/>
</dbReference>
<dbReference type="KEGG" id="mmaa:FR932_00490"/>
<sequence length="180" mass="20148">MLHSLHRKLVHTVPTLLAIPAKVLPFSLQEKVLSQVFNKVFAEALADDEFEFLEQKWLQVEITDLGINWFISCVDNKLVIAPCAATVDVSFKGNLNELVLITARKEDPDTLFFQRRLKIEGDTELGLEVKNMLDSFDLDELPTAVTTLLAYVAEFIQQGLADPVLSNELSSSTVKNKTMA</sequence>
<evidence type="ECO:0000313" key="4">
    <source>
        <dbReference type="Proteomes" id="UP000327424"/>
    </source>
</evidence>
<dbReference type="OrthoDB" id="5292463at2"/>
<organism evidence="3 4">
    <name type="scientific">Moritella marina ATCC 15381</name>
    <dbReference type="NCBI Taxonomy" id="1202962"/>
    <lineage>
        <taxon>Bacteria</taxon>
        <taxon>Pseudomonadati</taxon>
        <taxon>Pseudomonadota</taxon>
        <taxon>Gammaproteobacteria</taxon>
        <taxon>Alteromonadales</taxon>
        <taxon>Moritellaceae</taxon>
        <taxon>Moritella</taxon>
    </lineage>
</organism>
<dbReference type="EMBL" id="CP044399">
    <property type="protein sequence ID" value="QFI36399.1"/>
    <property type="molecule type" value="Genomic_DNA"/>
</dbReference>
<dbReference type="Proteomes" id="UP000327424">
    <property type="component" value="Chromosome"/>
</dbReference>
<dbReference type="PIRSF" id="PIRSF025550">
    <property type="entry name" value="UCP025550_lpd_carrier"/>
    <property type="match status" value="1"/>
</dbReference>
<comment type="similarity">
    <text evidence="1">Belongs to the UbiT family.</text>
</comment>
<evidence type="ECO:0000259" key="2">
    <source>
        <dbReference type="Pfam" id="PF02036"/>
    </source>
</evidence>
<evidence type="ECO:0000256" key="1">
    <source>
        <dbReference type="HAMAP-Rule" id="MF_02231"/>
    </source>
</evidence>
<comment type="function">
    <text evidence="1">Required for O(2)-independent ubiquinone (coenzyme Q) biosynthesis. Likely functions as an accessory factor.</text>
</comment>
<dbReference type="InterPro" id="IPR003033">
    <property type="entry name" value="SCP2_sterol-bd_dom"/>
</dbReference>
<comment type="pathway">
    <text evidence="1">Cofactor biosynthesis; ubiquinone biosynthesis.</text>
</comment>
<proteinExistence type="inferred from homology"/>
<dbReference type="GO" id="GO:0006744">
    <property type="term" value="P:ubiquinone biosynthetic process"/>
    <property type="evidence" value="ECO:0007669"/>
    <property type="project" value="UniProtKB-UniRule"/>
</dbReference>
<dbReference type="RefSeq" id="WP_019440391.1">
    <property type="nucleotide sequence ID" value="NZ_ALOE01000008.1"/>
</dbReference>
<dbReference type="SUPFAM" id="SSF55718">
    <property type="entry name" value="SCP-like"/>
    <property type="match status" value="1"/>
</dbReference>
<protein>
    <recommendedName>
        <fullName evidence="1">Ubiquinone biosynthesis accessory factor UbiT</fullName>
    </recommendedName>
</protein>
<dbReference type="UniPathway" id="UPA00232"/>
<accession>A0A5J6WEV8</accession>
<feature type="domain" description="SCP2" evidence="2">
    <location>
        <begin position="37"/>
        <end position="134"/>
    </location>
</feature>
<name>A0A5J6WEV8_MORMI</name>
<evidence type="ECO:0000313" key="3">
    <source>
        <dbReference type="EMBL" id="QFI36399.1"/>
    </source>
</evidence>
<keyword evidence="4" id="KW-1185">Reference proteome</keyword>
<dbReference type="Pfam" id="PF02036">
    <property type="entry name" value="SCP2"/>
    <property type="match status" value="1"/>
</dbReference>
<dbReference type="Gene3D" id="3.30.1050.10">
    <property type="entry name" value="SCP2 sterol-binding domain"/>
    <property type="match status" value="1"/>
</dbReference>